<dbReference type="AlphaFoldDB" id="A0A193CAC7"/>
<dbReference type="Pfam" id="PF13671">
    <property type="entry name" value="AAA_33"/>
    <property type="match status" value="1"/>
</dbReference>
<organism evidence="1 2">
    <name type="scientific">Amycolatopsis orientalis</name>
    <name type="common">Nocardia orientalis</name>
    <dbReference type="NCBI Taxonomy" id="31958"/>
    <lineage>
        <taxon>Bacteria</taxon>
        <taxon>Bacillati</taxon>
        <taxon>Actinomycetota</taxon>
        <taxon>Actinomycetes</taxon>
        <taxon>Pseudonocardiales</taxon>
        <taxon>Pseudonocardiaceae</taxon>
        <taxon>Amycolatopsis</taxon>
    </lineage>
</organism>
<proteinExistence type="predicted"/>
<evidence type="ECO:0000313" key="1">
    <source>
        <dbReference type="EMBL" id="ANN21437.1"/>
    </source>
</evidence>
<dbReference type="KEGG" id="aori:SD37_41615"/>
<accession>A0A193CAC7</accession>
<sequence length="180" mass="19587">MPRLIVLNGPPACGKSTLARLYADAHPLTLNLDIDRIRGLLGAWRDDAAKAGTLARDLAVSMARTHLAAGCDVIVPQFLGRPDLLERLEALAGETAAEFHEIVLLDTKENVLRRFADRTRAAVEPEHVEAHETLGGPERLAEMYDRLVALVATRPRAKVVQTSAGRIDAAYQGLLRSLVP</sequence>
<dbReference type="RefSeq" id="WP_044849541.1">
    <property type="nucleotide sequence ID" value="NZ_CP016174.1"/>
</dbReference>
<evidence type="ECO:0008006" key="3">
    <source>
        <dbReference type="Google" id="ProtNLM"/>
    </source>
</evidence>
<dbReference type="Gene3D" id="3.40.50.300">
    <property type="entry name" value="P-loop containing nucleotide triphosphate hydrolases"/>
    <property type="match status" value="1"/>
</dbReference>
<name>A0A193CAC7_AMYOR</name>
<keyword evidence="2" id="KW-1185">Reference proteome</keyword>
<dbReference type="STRING" id="31958.SD37_41615"/>
<dbReference type="eggNOG" id="COG0645">
    <property type="taxonomic scope" value="Bacteria"/>
</dbReference>
<dbReference type="InterPro" id="IPR027417">
    <property type="entry name" value="P-loop_NTPase"/>
</dbReference>
<dbReference type="EMBL" id="CP016174">
    <property type="protein sequence ID" value="ANN21437.1"/>
    <property type="molecule type" value="Genomic_DNA"/>
</dbReference>
<evidence type="ECO:0000313" key="2">
    <source>
        <dbReference type="Proteomes" id="UP000093695"/>
    </source>
</evidence>
<dbReference type="SUPFAM" id="SSF52540">
    <property type="entry name" value="P-loop containing nucleoside triphosphate hydrolases"/>
    <property type="match status" value="1"/>
</dbReference>
<reference evidence="1 2" key="1">
    <citation type="journal article" date="2015" name="Genome Announc.">
        <title>Draft Genome Sequence of Norvancomycin-Producing Strain Amycolatopsis orientalis CPCC200066.</title>
        <authorList>
            <person name="Lei X."/>
            <person name="Yuan F."/>
            <person name="Shi Y."/>
            <person name="Li X."/>
            <person name="Wang L."/>
            <person name="Hong B."/>
        </authorList>
    </citation>
    <scope>NUCLEOTIDE SEQUENCE [LARGE SCALE GENOMIC DNA]</scope>
    <source>
        <strain evidence="1 2">B-37</strain>
    </source>
</reference>
<dbReference type="Proteomes" id="UP000093695">
    <property type="component" value="Chromosome"/>
</dbReference>
<protein>
    <recommendedName>
        <fullName evidence="3">Kinase</fullName>
    </recommendedName>
</protein>
<gene>
    <name evidence="1" type="ORF">SD37_41615</name>
</gene>